<protein>
    <submittedName>
        <fullName evidence="2">DUF3180 domain-containing protein</fullName>
    </submittedName>
</protein>
<keyword evidence="1" id="KW-0812">Transmembrane</keyword>
<organism evidence="2 3">
    <name type="scientific">Mycetocola zhadangensis</name>
    <dbReference type="NCBI Taxonomy" id="1164595"/>
    <lineage>
        <taxon>Bacteria</taxon>
        <taxon>Bacillati</taxon>
        <taxon>Actinomycetota</taxon>
        <taxon>Actinomycetes</taxon>
        <taxon>Micrococcales</taxon>
        <taxon>Microbacteriaceae</taxon>
        <taxon>Mycetocola</taxon>
    </lineage>
</organism>
<dbReference type="OrthoDB" id="5125751at2"/>
<dbReference type="Pfam" id="PF11377">
    <property type="entry name" value="DUF3180"/>
    <property type="match status" value="1"/>
</dbReference>
<evidence type="ECO:0000256" key="1">
    <source>
        <dbReference type="SAM" id="Phobius"/>
    </source>
</evidence>
<name>A0A3L7J1Z9_9MICO</name>
<feature type="transmembrane region" description="Helical" evidence="1">
    <location>
        <begin position="39"/>
        <end position="59"/>
    </location>
</feature>
<dbReference type="InterPro" id="IPR021517">
    <property type="entry name" value="DUF3180"/>
</dbReference>
<dbReference type="Proteomes" id="UP000282460">
    <property type="component" value="Unassembled WGS sequence"/>
</dbReference>
<keyword evidence="1" id="KW-1133">Transmembrane helix</keyword>
<dbReference type="EMBL" id="RCWJ01000002">
    <property type="protein sequence ID" value="RLQ84598.1"/>
    <property type="molecule type" value="Genomic_DNA"/>
</dbReference>
<accession>A0A3L7J1Z9</accession>
<feature type="transmembrane region" description="Helical" evidence="1">
    <location>
        <begin position="7"/>
        <end position="27"/>
    </location>
</feature>
<evidence type="ECO:0000313" key="3">
    <source>
        <dbReference type="Proteomes" id="UP000282460"/>
    </source>
</evidence>
<keyword evidence="3" id="KW-1185">Reference proteome</keyword>
<proteinExistence type="predicted"/>
<keyword evidence="1" id="KW-0472">Membrane</keyword>
<feature type="transmembrane region" description="Helical" evidence="1">
    <location>
        <begin position="116"/>
        <end position="136"/>
    </location>
</feature>
<reference evidence="2 3" key="1">
    <citation type="submission" date="2018-10" db="EMBL/GenBank/DDBJ databases">
        <authorList>
            <person name="Li J."/>
        </authorList>
    </citation>
    <scope>NUCLEOTIDE SEQUENCE [LARGE SCALE GENOMIC DNA]</scope>
    <source>
        <strain evidence="2 3">ZD1-4</strain>
    </source>
</reference>
<gene>
    <name evidence="2" type="ORF">D9V28_10600</name>
</gene>
<comment type="caution">
    <text evidence="2">The sequence shown here is derived from an EMBL/GenBank/DDBJ whole genome shotgun (WGS) entry which is preliminary data.</text>
</comment>
<feature type="transmembrane region" description="Helical" evidence="1">
    <location>
        <begin position="79"/>
        <end position="104"/>
    </location>
</feature>
<evidence type="ECO:0000313" key="2">
    <source>
        <dbReference type="EMBL" id="RLQ84598.1"/>
    </source>
</evidence>
<sequence>MTRTRATPLIGLGVLGLVLGFLIEFGSEAMGNALVVPPISLPLTLVVVGAILIGFSLPIRRAVTGKSRTQVDPFQALRIVALARASSRVGALLIGVTLGALLYFTTRPVLPGVGSMWLTIGSCVGAALLMAAGLIAEHLCTLPKDDDDDAPGAPPTS</sequence>
<dbReference type="RefSeq" id="WP_121659643.1">
    <property type="nucleotide sequence ID" value="NZ_BMEK01000002.1"/>
</dbReference>
<dbReference type="AlphaFoldDB" id="A0A3L7J1Z9"/>